<protein>
    <recommendedName>
        <fullName evidence="2">CxC2-like cysteine cluster KDZ transposase-associated domain-containing protein</fullName>
    </recommendedName>
</protein>
<accession>A0A9P5YLG3</accession>
<feature type="compositionally biased region" description="Acidic residues" evidence="1">
    <location>
        <begin position="1016"/>
        <end position="1029"/>
    </location>
</feature>
<evidence type="ECO:0000256" key="1">
    <source>
        <dbReference type="SAM" id="MobiDB-lite"/>
    </source>
</evidence>
<dbReference type="OrthoDB" id="2682806at2759"/>
<feature type="region of interest" description="Disordered" evidence="1">
    <location>
        <begin position="85"/>
        <end position="114"/>
    </location>
</feature>
<evidence type="ECO:0000313" key="4">
    <source>
        <dbReference type="Proteomes" id="UP000807469"/>
    </source>
</evidence>
<sequence length="1036" mass="116257">MSGPPKRLKTQHYRDRISIEDDIEVVHSRTHGLTSWNAPSVAPRSPLRGRTTWTVGKAWAPEDDAELALDSSGDLFNEEVHVDVFDSRPSREQDTNSAKKKRVRSQASRPNALTVLRGETKTPVAQNIAASTASCLTLLARSAQWTGATFVKTSLKDLGLSIHLNHRSLRCPLPIACHQDLRIIHTNGIHDVAISYCGCHRSIPHYAQLLRRGLYPASEISPRTCVTFELLKLYHLLSLTSKTSTYDFYRALERLTDNAGTNAPKSRYRPLLRVGLQWRHLKMLKRGGRGHDDAGVAGTKDGELAIQCPSCPHPGINLPVDWMDAPESQKFLYRLLVCMDANFRLKNQLVSNYSQDPGLGTGWSYMVATKPYESYVLGKATDEDISTCVAFLAIALALTRFCAGLRYTGVGGAFCGRGEMFLPNGVGNLQKGERYANMDYIFGSSIRNTQLESIAISYDICCQWYTKLRERMAQWPSEIRLAPQVKTIPLIPKFHEPAHHAKNHEQYSFNLVDGVGNSDGEVPERAWAGHNGLGNATKTQGPGSRHDVLDDHFGFWNWRKYCGIGTCSLFALGFCADNLIEAHRGFTTSLPEAMVAAWESMCQAWDSDEVPKTTTNPYSVEGSEISTAKVHEELQNEESRKSSTKSLHSTNPVDFIRIGLELEETHLRDWELIRATYMPGLLQYQIASGAGGPTGWDGDVNPEDVELFLPSQIPEIHRAAVCVQRLDVIESRYREAQCHDALDTLRHALRIKVRMIQFKNKNIRGQNQSTRSRALIDRVHRRALASVDRYRAARAAKLRLSGPGDWEKILRPLLNGDVRGYSDPRRHPRGPGRRGIWEDGQQPVDVAEVRDDDVANTQPDEDMDDDTIEAIPQERGRREGTGRTTHAISWIWMGAGCHDDAVGQEGEEIIRAEWARSRARVRRCTEEVQLLVEEMRRVLEYLDWKERWWLARKKSRSKPSAELSEGLASYAEGQAALHSQLSTSFIKLWKTPLGLVDETAMDEEETAEASNGVEQDGIDPDDVDEDEDQINNAPDI</sequence>
<reference evidence="3" key="1">
    <citation type="submission" date="2020-11" db="EMBL/GenBank/DDBJ databases">
        <authorList>
            <consortium name="DOE Joint Genome Institute"/>
            <person name="Ahrendt S."/>
            <person name="Riley R."/>
            <person name="Andreopoulos W."/>
            <person name="Labutti K."/>
            <person name="Pangilinan J."/>
            <person name="Ruiz-Duenas F.J."/>
            <person name="Barrasa J.M."/>
            <person name="Sanchez-Garcia M."/>
            <person name="Camarero S."/>
            <person name="Miyauchi S."/>
            <person name="Serrano A."/>
            <person name="Linde D."/>
            <person name="Babiker R."/>
            <person name="Drula E."/>
            <person name="Ayuso-Fernandez I."/>
            <person name="Pacheco R."/>
            <person name="Padilla G."/>
            <person name="Ferreira P."/>
            <person name="Barriuso J."/>
            <person name="Kellner H."/>
            <person name="Castanera R."/>
            <person name="Alfaro M."/>
            <person name="Ramirez L."/>
            <person name="Pisabarro A.G."/>
            <person name="Kuo A."/>
            <person name="Tritt A."/>
            <person name="Lipzen A."/>
            <person name="He G."/>
            <person name="Yan M."/>
            <person name="Ng V."/>
            <person name="Cullen D."/>
            <person name="Martin F."/>
            <person name="Rosso M.-N."/>
            <person name="Henrissat B."/>
            <person name="Hibbett D."/>
            <person name="Martinez A.T."/>
            <person name="Grigoriev I.V."/>
        </authorList>
    </citation>
    <scope>NUCLEOTIDE SEQUENCE</scope>
    <source>
        <strain evidence="3">CIRM-BRFM 674</strain>
    </source>
</reference>
<organism evidence="3 4">
    <name type="scientific">Pholiota conissans</name>
    <dbReference type="NCBI Taxonomy" id="109636"/>
    <lineage>
        <taxon>Eukaryota</taxon>
        <taxon>Fungi</taxon>
        <taxon>Dikarya</taxon>
        <taxon>Basidiomycota</taxon>
        <taxon>Agaricomycotina</taxon>
        <taxon>Agaricomycetes</taxon>
        <taxon>Agaricomycetidae</taxon>
        <taxon>Agaricales</taxon>
        <taxon>Agaricineae</taxon>
        <taxon>Strophariaceae</taxon>
        <taxon>Pholiota</taxon>
    </lineage>
</organism>
<dbReference type="InterPro" id="IPR041457">
    <property type="entry name" value="CxC2_KDZ-assoc"/>
</dbReference>
<dbReference type="InterPro" id="IPR040521">
    <property type="entry name" value="KDZ"/>
</dbReference>
<evidence type="ECO:0000313" key="3">
    <source>
        <dbReference type="EMBL" id="KAF9471312.1"/>
    </source>
</evidence>
<feature type="compositionally biased region" description="Basic and acidic residues" evidence="1">
    <location>
        <begin position="85"/>
        <end position="94"/>
    </location>
</feature>
<dbReference type="Proteomes" id="UP000807469">
    <property type="component" value="Unassembled WGS sequence"/>
</dbReference>
<dbReference type="PANTHER" id="PTHR33096:SF1">
    <property type="entry name" value="CXC1-LIKE CYSTEINE CLUSTER ASSOCIATED WITH KDZ TRANSPOSASES DOMAIN-CONTAINING PROTEIN"/>
    <property type="match status" value="1"/>
</dbReference>
<feature type="domain" description="CxC2-like cysteine cluster KDZ transposase-associated" evidence="2">
    <location>
        <begin position="155"/>
        <end position="260"/>
    </location>
</feature>
<dbReference type="AlphaFoldDB" id="A0A9P5YLG3"/>
<feature type="region of interest" description="Disordered" evidence="1">
    <location>
        <begin position="612"/>
        <end position="647"/>
    </location>
</feature>
<feature type="region of interest" description="Disordered" evidence="1">
    <location>
        <begin position="819"/>
        <end position="842"/>
    </location>
</feature>
<dbReference type="Pfam" id="PF18758">
    <property type="entry name" value="KDZ"/>
    <property type="match status" value="1"/>
</dbReference>
<feature type="compositionally biased region" description="Basic and acidic residues" evidence="1">
    <location>
        <begin position="629"/>
        <end position="641"/>
    </location>
</feature>
<comment type="caution">
    <text evidence="3">The sequence shown here is derived from an EMBL/GenBank/DDBJ whole genome shotgun (WGS) entry which is preliminary data.</text>
</comment>
<gene>
    <name evidence="3" type="ORF">BDN70DRAFT_909386</name>
</gene>
<keyword evidence="4" id="KW-1185">Reference proteome</keyword>
<dbReference type="EMBL" id="MU155713">
    <property type="protein sequence ID" value="KAF9471312.1"/>
    <property type="molecule type" value="Genomic_DNA"/>
</dbReference>
<evidence type="ECO:0000259" key="2">
    <source>
        <dbReference type="Pfam" id="PF18803"/>
    </source>
</evidence>
<proteinExistence type="predicted"/>
<dbReference type="Pfam" id="PF18803">
    <property type="entry name" value="CxC2"/>
    <property type="match status" value="1"/>
</dbReference>
<name>A0A9P5YLG3_9AGAR</name>
<feature type="region of interest" description="Disordered" evidence="1">
    <location>
        <begin position="1002"/>
        <end position="1036"/>
    </location>
</feature>
<dbReference type="PANTHER" id="PTHR33096">
    <property type="entry name" value="CXC2 DOMAIN-CONTAINING PROTEIN"/>
    <property type="match status" value="1"/>
</dbReference>